<dbReference type="PANTHER" id="PTHR11926">
    <property type="entry name" value="GLUCOSYL/GLUCURONOSYL TRANSFERASES"/>
    <property type="match status" value="1"/>
</dbReference>
<evidence type="ECO:0000256" key="3">
    <source>
        <dbReference type="RuleBase" id="RU003718"/>
    </source>
</evidence>
<evidence type="ECO:0000256" key="1">
    <source>
        <dbReference type="ARBA" id="ARBA00009995"/>
    </source>
</evidence>
<proteinExistence type="inferred from homology"/>
<sequence>MDSIQTQKPHVVCVPYPAQGHVNPFMQLAKLLHCVGFHITFVNNEFNHNRFVRSHGPDFVKGLPDFTFETIPDGLPLSDKDATQDIPALCESTRKNCYGPFKELVVKLNSCSEVPPVSCIIADGTMGFARRVARDLGIQEVSLWTASACGFVGYLQFEELVKSGILPFKDENFATDGTLDKSLNWISEMKDMRLKDLPSFIRITSLDDIMFDFLDSQARNTLTSSSIIINTFQDLDGESIDVLNTKNPNIYNVGPLHLLGRHFPEKEKGFKTSGSSLWKNDPKCLTWLDKWEPSSVIYVNYGSITVMSEHHLKEFAWGLANSKLPFLWIMRPDIVMGEFIALPQEFFDEIKDRGYITNWCVQEQVLSHPSIGAFLTHCGWNSTLESISAGVPMICWPFFAEQQTNCKYVCTNWGIGMEINHDVKREEIAKLVKEMMIGEKGMKMKQKCLEYKKKAIRATNVGGSSYNDFYKLIKEVFHHDVL</sequence>
<dbReference type="InterPro" id="IPR002213">
    <property type="entry name" value="UDP_glucos_trans"/>
</dbReference>
<dbReference type="GO" id="GO:0080043">
    <property type="term" value="F:quercetin 3-O-glucosyltransferase activity"/>
    <property type="evidence" value="ECO:0007669"/>
    <property type="project" value="TreeGrafter"/>
</dbReference>
<dbReference type="EC" id="2.4.1.-" evidence="4"/>
<comment type="caution">
    <text evidence="5">The sequence shown here is derived from an EMBL/GenBank/DDBJ whole genome shotgun (WGS) entry which is preliminary data.</text>
</comment>
<dbReference type="Proteomes" id="UP001386955">
    <property type="component" value="Unassembled WGS sequence"/>
</dbReference>
<reference evidence="5 6" key="1">
    <citation type="submission" date="2024-01" db="EMBL/GenBank/DDBJ databases">
        <title>The genomes of 5 underutilized Papilionoideae crops provide insights into root nodulation and disease resistanc.</title>
        <authorList>
            <person name="Jiang F."/>
        </authorList>
    </citation>
    <scope>NUCLEOTIDE SEQUENCE [LARGE SCALE GENOMIC DNA]</scope>
    <source>
        <strain evidence="5">DUOXIRENSHENG_FW03</strain>
        <tissue evidence="5">Leaves</tissue>
    </source>
</reference>
<dbReference type="Pfam" id="PF00201">
    <property type="entry name" value="UDPGT"/>
    <property type="match status" value="1"/>
</dbReference>
<comment type="similarity">
    <text evidence="1 3">Belongs to the UDP-glycosyltransferase family.</text>
</comment>
<dbReference type="GO" id="GO:0080044">
    <property type="term" value="F:quercetin 7-O-glucosyltransferase activity"/>
    <property type="evidence" value="ECO:0007669"/>
    <property type="project" value="TreeGrafter"/>
</dbReference>
<dbReference type="PROSITE" id="PS00375">
    <property type="entry name" value="UDPGT"/>
    <property type="match status" value="1"/>
</dbReference>
<dbReference type="FunFam" id="3.40.50.2000:FF:000055">
    <property type="entry name" value="Glycosyltransferase"/>
    <property type="match status" value="1"/>
</dbReference>
<dbReference type="EMBL" id="JAYMYS010000003">
    <property type="protein sequence ID" value="KAK7401219.1"/>
    <property type="molecule type" value="Genomic_DNA"/>
</dbReference>
<dbReference type="SUPFAM" id="SSF53756">
    <property type="entry name" value="UDP-Glycosyltransferase/glycogen phosphorylase"/>
    <property type="match status" value="1"/>
</dbReference>
<dbReference type="CDD" id="cd03784">
    <property type="entry name" value="GT1_Gtf-like"/>
    <property type="match status" value="1"/>
</dbReference>
<organism evidence="5 6">
    <name type="scientific">Psophocarpus tetragonolobus</name>
    <name type="common">Winged bean</name>
    <name type="synonym">Dolichos tetragonolobus</name>
    <dbReference type="NCBI Taxonomy" id="3891"/>
    <lineage>
        <taxon>Eukaryota</taxon>
        <taxon>Viridiplantae</taxon>
        <taxon>Streptophyta</taxon>
        <taxon>Embryophyta</taxon>
        <taxon>Tracheophyta</taxon>
        <taxon>Spermatophyta</taxon>
        <taxon>Magnoliopsida</taxon>
        <taxon>eudicotyledons</taxon>
        <taxon>Gunneridae</taxon>
        <taxon>Pentapetalae</taxon>
        <taxon>rosids</taxon>
        <taxon>fabids</taxon>
        <taxon>Fabales</taxon>
        <taxon>Fabaceae</taxon>
        <taxon>Papilionoideae</taxon>
        <taxon>50 kb inversion clade</taxon>
        <taxon>NPAAA clade</taxon>
        <taxon>indigoferoid/millettioid clade</taxon>
        <taxon>Phaseoleae</taxon>
        <taxon>Psophocarpus</taxon>
    </lineage>
</organism>
<evidence type="ECO:0000256" key="2">
    <source>
        <dbReference type="ARBA" id="ARBA00022679"/>
    </source>
</evidence>
<evidence type="ECO:0000256" key="4">
    <source>
        <dbReference type="RuleBase" id="RU362057"/>
    </source>
</evidence>
<evidence type="ECO:0000313" key="5">
    <source>
        <dbReference type="EMBL" id="KAK7401219.1"/>
    </source>
</evidence>
<dbReference type="InterPro" id="IPR035595">
    <property type="entry name" value="UDP_glycos_trans_CS"/>
</dbReference>
<gene>
    <name evidence="5" type="ORF">VNO78_12542</name>
</gene>
<dbReference type="AlphaFoldDB" id="A0AAN9SN69"/>
<dbReference type="FunFam" id="3.40.50.2000:FF:000027">
    <property type="entry name" value="Glycosyltransferase"/>
    <property type="match status" value="1"/>
</dbReference>
<keyword evidence="3" id="KW-0328">Glycosyltransferase</keyword>
<keyword evidence="6" id="KW-1185">Reference proteome</keyword>
<accession>A0AAN9SN69</accession>
<keyword evidence="2 3" id="KW-0808">Transferase</keyword>
<dbReference type="Gene3D" id="3.40.50.2000">
    <property type="entry name" value="Glycogen Phosphorylase B"/>
    <property type="match status" value="2"/>
</dbReference>
<dbReference type="PANTHER" id="PTHR11926:SF1365">
    <property type="entry name" value="GLYCOSYLTRANSFERASE"/>
    <property type="match status" value="1"/>
</dbReference>
<protein>
    <recommendedName>
        <fullName evidence="4">Glycosyltransferase</fullName>
        <ecNumber evidence="4">2.4.1.-</ecNumber>
    </recommendedName>
</protein>
<name>A0AAN9SN69_PSOTE</name>
<evidence type="ECO:0000313" key="6">
    <source>
        <dbReference type="Proteomes" id="UP001386955"/>
    </source>
</evidence>